<evidence type="ECO:0000313" key="1">
    <source>
        <dbReference type="EMBL" id="AOX03462.1"/>
    </source>
</evidence>
<reference evidence="2" key="1">
    <citation type="submission" date="2016-10" db="EMBL/GenBank/DDBJ databases">
        <title>Comparative genomics uncovers the prolific and rare metabolic potential of the cyanobacterial genus Moorea.</title>
        <authorList>
            <person name="Leao T."/>
            <person name="Castelao G."/>
            <person name="Korobeynikov A."/>
            <person name="Monroe E.A."/>
            <person name="Podell S."/>
            <person name="Glukhov E."/>
            <person name="Allen E."/>
            <person name="Gerwick W.H."/>
            <person name="Gerwick L."/>
        </authorList>
    </citation>
    <scope>NUCLEOTIDE SEQUENCE [LARGE SCALE GENOMIC DNA]</scope>
    <source>
        <strain evidence="2">PAL-8-15-08-1</strain>
    </source>
</reference>
<protein>
    <submittedName>
        <fullName evidence="1">Uncharacterized protein</fullName>
    </submittedName>
</protein>
<dbReference type="Proteomes" id="UP000177870">
    <property type="component" value="Chromosome"/>
</dbReference>
<organism evidence="1 2">
    <name type="scientific">Moorena producens PAL-8-15-08-1</name>
    <dbReference type="NCBI Taxonomy" id="1458985"/>
    <lineage>
        <taxon>Bacteria</taxon>
        <taxon>Bacillati</taxon>
        <taxon>Cyanobacteriota</taxon>
        <taxon>Cyanophyceae</taxon>
        <taxon>Coleofasciculales</taxon>
        <taxon>Coleofasciculaceae</taxon>
        <taxon>Moorena</taxon>
    </lineage>
</organism>
<sequence length="86" mass="9889">MVVSRFECLFNYKKIGAKPWDKAKHSKLDFLFKCFAIIRIKTPLIIQSLIRVGKFMGKLSAISYQLSAYGLSTMGRLIEVLRFLLS</sequence>
<dbReference type="AlphaFoldDB" id="A0A1D8U0P6"/>
<proteinExistence type="predicted"/>
<dbReference type="KEGG" id="mpro:BJP34_32105"/>
<dbReference type="EMBL" id="CP017599">
    <property type="protein sequence ID" value="AOX03462.1"/>
    <property type="molecule type" value="Genomic_DNA"/>
</dbReference>
<name>A0A1D8U0P6_9CYAN</name>
<accession>A0A1D8U0P6</accession>
<gene>
    <name evidence="1" type="ORF">BJP34_32105</name>
</gene>
<evidence type="ECO:0000313" key="2">
    <source>
        <dbReference type="Proteomes" id="UP000177870"/>
    </source>
</evidence>